<dbReference type="EMBL" id="GL573186">
    <property type="protein sequence ID" value="ELR04427.1"/>
    <property type="molecule type" value="Genomic_DNA"/>
</dbReference>
<keyword evidence="3" id="KW-1185">Reference proteome</keyword>
<dbReference type="Proteomes" id="UP000011064">
    <property type="component" value="Unassembled WGS sequence"/>
</dbReference>
<dbReference type="HOGENOM" id="CLU_2307228_0_0_1"/>
<evidence type="ECO:0000313" key="3">
    <source>
        <dbReference type="Proteomes" id="UP000011064"/>
    </source>
</evidence>
<keyword evidence="1" id="KW-0472">Membrane</keyword>
<reference evidence="3" key="1">
    <citation type="submission" date="2010-09" db="EMBL/GenBank/DDBJ databases">
        <title>The genome sequence of Geomyces destructans 20631-21.</title>
        <authorList>
            <consortium name="The Broad Institute Genome Sequencing Platform"/>
            <person name="Cuomo C.A."/>
            <person name="Blehert D.S."/>
            <person name="Lorch J.M."/>
            <person name="Young S.K."/>
            <person name="Zeng Q."/>
            <person name="Gargeya S."/>
            <person name="Fitzgerald M."/>
            <person name="Haas B."/>
            <person name="Abouelleil A."/>
            <person name="Alvarado L."/>
            <person name="Arachchi H.M."/>
            <person name="Berlin A."/>
            <person name="Brown A."/>
            <person name="Chapman S.B."/>
            <person name="Chen Z."/>
            <person name="Dunbar C."/>
            <person name="Freedman E."/>
            <person name="Gearin G."/>
            <person name="Gellesch M."/>
            <person name="Goldberg J."/>
            <person name="Griggs A."/>
            <person name="Gujja S."/>
            <person name="Heiman D."/>
            <person name="Howarth C."/>
            <person name="Larson L."/>
            <person name="Lui A."/>
            <person name="MacDonald P.J.P."/>
            <person name="Montmayeur A."/>
            <person name="Murphy C."/>
            <person name="Neiman D."/>
            <person name="Pearson M."/>
            <person name="Priest M."/>
            <person name="Roberts A."/>
            <person name="Saif S."/>
            <person name="Shea T."/>
            <person name="Shenoy N."/>
            <person name="Sisk P."/>
            <person name="Stolte C."/>
            <person name="Sykes S."/>
            <person name="Wortman J."/>
            <person name="Nusbaum C."/>
            <person name="Birren B."/>
        </authorList>
    </citation>
    <scope>NUCLEOTIDE SEQUENCE [LARGE SCALE GENOMIC DNA]</scope>
    <source>
        <strain evidence="3">ATCC MYA-4855 / 20631-21</strain>
    </source>
</reference>
<evidence type="ECO:0000256" key="1">
    <source>
        <dbReference type="SAM" id="Phobius"/>
    </source>
</evidence>
<accession>L8FU61</accession>
<keyword evidence="1" id="KW-0812">Transmembrane</keyword>
<dbReference type="AlphaFoldDB" id="L8FU61"/>
<sequence length="100" mass="11066">MVMLGTVNTGLCHRDGRIVRESYKVRSHSASLSRGTYQNLAYMRRSPLSASDLRYGACRYIAFKEGIMALWASTISFAIWLTVGLTFTSLITIVGISLKG</sequence>
<keyword evidence="1" id="KW-1133">Transmembrane helix</keyword>
<name>L8FU61_PSED2</name>
<dbReference type="InParanoid" id="L8FU61"/>
<protein>
    <submittedName>
        <fullName evidence="2">Uncharacterized protein</fullName>
    </submittedName>
</protein>
<dbReference type="VEuPathDB" id="FungiDB:GMDG_01503"/>
<gene>
    <name evidence="2" type="ORF">GMDG_01503</name>
</gene>
<feature type="transmembrane region" description="Helical" evidence="1">
    <location>
        <begin position="77"/>
        <end position="98"/>
    </location>
</feature>
<proteinExistence type="predicted"/>
<evidence type="ECO:0000313" key="2">
    <source>
        <dbReference type="EMBL" id="ELR04427.1"/>
    </source>
</evidence>
<organism evidence="2 3">
    <name type="scientific">Pseudogymnoascus destructans (strain ATCC MYA-4855 / 20631-21)</name>
    <name type="common">Bat white-nose syndrome fungus</name>
    <name type="synonym">Geomyces destructans</name>
    <dbReference type="NCBI Taxonomy" id="658429"/>
    <lineage>
        <taxon>Eukaryota</taxon>
        <taxon>Fungi</taxon>
        <taxon>Dikarya</taxon>
        <taxon>Ascomycota</taxon>
        <taxon>Pezizomycotina</taxon>
        <taxon>Leotiomycetes</taxon>
        <taxon>Thelebolales</taxon>
        <taxon>Thelebolaceae</taxon>
        <taxon>Pseudogymnoascus</taxon>
    </lineage>
</organism>